<dbReference type="CDD" id="cd02204">
    <property type="entry name" value="PurL_repeat2"/>
    <property type="match status" value="1"/>
</dbReference>
<evidence type="ECO:0000256" key="2">
    <source>
        <dbReference type="ARBA" id="ARBA00022598"/>
    </source>
</evidence>
<protein>
    <recommendedName>
        <fullName evidence="11">Phosphoribosylformylglycinamidine synthase subunit PurL</fullName>
        <shortName evidence="11">FGAM synthase</shortName>
        <ecNumber evidence="11">6.3.5.3</ecNumber>
    </recommendedName>
    <alternativeName>
        <fullName evidence="11">Formylglycinamide ribonucleotide amidotransferase subunit II</fullName>
        <shortName evidence="11">FGAR amidotransferase II</shortName>
        <shortName evidence="11">FGAR-AT II</shortName>
    </alternativeName>
    <alternativeName>
        <fullName evidence="11">Glutamine amidotransferase PurL</fullName>
    </alternativeName>
    <alternativeName>
        <fullName evidence="11">Phosphoribosylformylglycinamidine synthase subunit II</fullName>
    </alternativeName>
</protein>
<name>A0A5J4JHE8_9BACI</name>
<dbReference type="FunFam" id="3.30.1330.10:FF:000004">
    <property type="entry name" value="Phosphoribosylformylglycinamidine synthase subunit PurL"/>
    <property type="match status" value="1"/>
</dbReference>
<evidence type="ECO:0000259" key="12">
    <source>
        <dbReference type="Pfam" id="PF00586"/>
    </source>
</evidence>
<evidence type="ECO:0000256" key="5">
    <source>
        <dbReference type="ARBA" id="ARBA00022755"/>
    </source>
</evidence>
<feature type="active site" description="Proton acceptor" evidence="11">
    <location>
        <position position="100"/>
    </location>
</feature>
<dbReference type="GO" id="GO:0006189">
    <property type="term" value="P:'de novo' IMP biosynthetic process"/>
    <property type="evidence" value="ECO:0007669"/>
    <property type="project" value="UniProtKB-UniRule"/>
</dbReference>
<keyword evidence="6 11" id="KW-0067">ATP-binding</keyword>
<comment type="similarity">
    <text evidence="11">Belongs to the FGAMS family.</text>
</comment>
<proteinExistence type="inferred from homology"/>
<evidence type="ECO:0000256" key="7">
    <source>
        <dbReference type="ARBA" id="ARBA00022842"/>
    </source>
</evidence>
<keyword evidence="16" id="KW-1185">Reference proteome</keyword>
<evidence type="ECO:0000256" key="11">
    <source>
        <dbReference type="HAMAP-Rule" id="MF_00420"/>
    </source>
</evidence>
<dbReference type="SUPFAM" id="SSF56042">
    <property type="entry name" value="PurM C-terminal domain-like"/>
    <property type="match status" value="2"/>
</dbReference>
<feature type="binding site" evidence="11">
    <location>
        <position position="57"/>
    </location>
    <ligand>
        <name>ATP</name>
        <dbReference type="ChEBI" id="CHEBI:30616"/>
    </ligand>
</feature>
<dbReference type="InterPro" id="IPR016188">
    <property type="entry name" value="PurM-like_N"/>
</dbReference>
<feature type="binding site" evidence="11">
    <location>
        <position position="538"/>
    </location>
    <ligand>
        <name>Mg(2+)</name>
        <dbReference type="ChEBI" id="CHEBI:18420"/>
        <label>1</label>
    </ligand>
</feature>
<feature type="binding site" evidence="11">
    <location>
        <position position="121"/>
    </location>
    <ligand>
        <name>substrate</name>
    </ligand>
</feature>
<evidence type="ECO:0000256" key="10">
    <source>
        <dbReference type="ARBA" id="ARBA00064392"/>
    </source>
</evidence>
<dbReference type="UniPathway" id="UPA00074">
    <property type="reaction ID" value="UER00128"/>
</dbReference>
<evidence type="ECO:0000256" key="4">
    <source>
        <dbReference type="ARBA" id="ARBA00022741"/>
    </source>
</evidence>
<keyword evidence="5 11" id="KW-0658">Purine biosynthesis</keyword>
<dbReference type="NCBIfam" id="NF002290">
    <property type="entry name" value="PRK01213.1"/>
    <property type="match status" value="1"/>
</dbReference>
<dbReference type="InterPro" id="IPR036676">
    <property type="entry name" value="PurM-like_C_sf"/>
</dbReference>
<gene>
    <name evidence="11 15" type="primary">purL</name>
    <name evidence="15" type="ORF">BpJC7_20120</name>
</gene>
<feature type="binding site" evidence="11">
    <location>
        <position position="96"/>
    </location>
    <ligand>
        <name>ATP</name>
        <dbReference type="ChEBI" id="CHEBI:30616"/>
    </ligand>
</feature>
<dbReference type="FunFam" id="3.90.650.10:FF:000009">
    <property type="entry name" value="Phosphoribosylformylglycinamidine synthase subunit PurL"/>
    <property type="match status" value="1"/>
</dbReference>
<dbReference type="NCBIfam" id="TIGR01736">
    <property type="entry name" value="FGAM_synth_II"/>
    <property type="match status" value="1"/>
</dbReference>
<dbReference type="GO" id="GO:0005524">
    <property type="term" value="F:ATP binding"/>
    <property type="evidence" value="ECO:0007669"/>
    <property type="project" value="UniProtKB-UniRule"/>
</dbReference>
<dbReference type="InterPro" id="IPR041609">
    <property type="entry name" value="PurL_linker"/>
</dbReference>
<comment type="subunit">
    <text evidence="10 11">Monomer. Part of the FGAM synthase complex composed of 1 PurL, 1 PurQ and 2 PurS subunits.</text>
</comment>
<dbReference type="EMBL" id="BKZQ01000025">
    <property type="protein sequence ID" value="GER70709.1"/>
    <property type="molecule type" value="Genomic_DNA"/>
</dbReference>
<evidence type="ECO:0000256" key="3">
    <source>
        <dbReference type="ARBA" id="ARBA00022723"/>
    </source>
</evidence>
<feature type="binding site" evidence="11">
    <location>
        <position position="537"/>
    </location>
    <ligand>
        <name>ATP</name>
        <dbReference type="ChEBI" id="CHEBI:30616"/>
    </ligand>
</feature>
<feature type="binding site" evidence="11">
    <location>
        <begin position="99"/>
        <end position="102"/>
    </location>
    <ligand>
        <name>substrate</name>
    </ligand>
</feature>
<dbReference type="Gene3D" id="3.30.1330.10">
    <property type="entry name" value="PurM-like, N-terminal domain"/>
    <property type="match status" value="2"/>
</dbReference>
<comment type="catalytic activity">
    <reaction evidence="8 11">
        <text>N(2)-formyl-N(1)-(5-phospho-beta-D-ribosyl)glycinamide + L-glutamine + ATP + H2O = 2-formamido-N(1)-(5-O-phospho-beta-D-ribosyl)acetamidine + L-glutamate + ADP + phosphate + H(+)</text>
        <dbReference type="Rhea" id="RHEA:17129"/>
        <dbReference type="ChEBI" id="CHEBI:15377"/>
        <dbReference type="ChEBI" id="CHEBI:15378"/>
        <dbReference type="ChEBI" id="CHEBI:29985"/>
        <dbReference type="ChEBI" id="CHEBI:30616"/>
        <dbReference type="ChEBI" id="CHEBI:43474"/>
        <dbReference type="ChEBI" id="CHEBI:58359"/>
        <dbReference type="ChEBI" id="CHEBI:147286"/>
        <dbReference type="ChEBI" id="CHEBI:147287"/>
        <dbReference type="ChEBI" id="CHEBI:456216"/>
        <dbReference type="EC" id="6.3.5.3"/>
    </reaction>
</comment>
<comment type="pathway">
    <text evidence="11">Purine metabolism; IMP biosynthesis via de novo pathway; 5-amino-1-(5-phospho-D-ribosyl)imidazole from N(2)-formyl-N(1)-(5-phospho-D-ribosyl)glycinamide: step 1/2.</text>
</comment>
<dbReference type="Pfam" id="PF02769">
    <property type="entry name" value="AIRS_C"/>
    <property type="match status" value="2"/>
</dbReference>
<feature type="domain" description="Phosphoribosylformylglycinamidine synthase linker" evidence="14">
    <location>
        <begin position="12"/>
        <end position="58"/>
    </location>
</feature>
<accession>A0A5J4JHE8</accession>
<feature type="binding site" evidence="11">
    <location>
        <position position="500"/>
    </location>
    <ligand>
        <name>ATP</name>
        <dbReference type="ChEBI" id="CHEBI:30616"/>
    </ligand>
</feature>
<dbReference type="InterPro" id="IPR036921">
    <property type="entry name" value="PurM-like_N_sf"/>
</dbReference>
<evidence type="ECO:0000259" key="14">
    <source>
        <dbReference type="Pfam" id="PF18072"/>
    </source>
</evidence>
<dbReference type="RefSeq" id="WP_151681147.1">
    <property type="nucleotide sequence ID" value="NZ_BKZP01000030.1"/>
</dbReference>
<keyword evidence="3 11" id="KW-0479">Metal-binding</keyword>
<dbReference type="HAMAP" id="MF_00420">
    <property type="entry name" value="PurL_2"/>
    <property type="match status" value="1"/>
</dbReference>
<feature type="binding site" evidence="11">
    <location>
        <position position="245"/>
    </location>
    <ligand>
        <name>substrate</name>
    </ligand>
</feature>
<feature type="binding site" evidence="11">
    <location>
        <begin position="317"/>
        <end position="319"/>
    </location>
    <ligand>
        <name>substrate</name>
    </ligand>
</feature>
<feature type="binding site" evidence="11">
    <location>
        <position position="540"/>
    </location>
    <ligand>
        <name>substrate</name>
    </ligand>
</feature>
<evidence type="ECO:0000256" key="8">
    <source>
        <dbReference type="ARBA" id="ARBA00052585"/>
    </source>
</evidence>
<comment type="function">
    <text evidence="9 11">Part of the phosphoribosylformylglycinamidine synthase complex involved in the purines biosynthetic pathway. Catalyzes the ATP-dependent conversion of formylglycinamide ribonucleotide (FGAR) and glutamine to yield formylglycinamidine ribonucleotide (FGAM) and glutamate. The FGAM synthase complex is composed of three subunits. PurQ produces an ammonia molecule by converting glutamine to glutamate. PurL transfers the ammonia molecule to FGAR to form FGAM in an ATP-dependent manner. PurS interacts with PurQ and PurL and is thought to assist in the transfer of the ammonia molecule from PurQ to PurL.</text>
</comment>
<dbReference type="GO" id="GO:0004642">
    <property type="term" value="F:phosphoribosylformylglycinamidine synthase activity"/>
    <property type="evidence" value="ECO:0007669"/>
    <property type="project" value="UniProtKB-UniRule"/>
</dbReference>
<evidence type="ECO:0000256" key="1">
    <source>
        <dbReference type="ARBA" id="ARBA00022490"/>
    </source>
</evidence>
<dbReference type="GO" id="GO:0000287">
    <property type="term" value="F:magnesium ion binding"/>
    <property type="evidence" value="ECO:0007669"/>
    <property type="project" value="UniProtKB-UniRule"/>
</dbReference>
<dbReference type="Pfam" id="PF18072">
    <property type="entry name" value="FGAR-AT_linker"/>
    <property type="match status" value="1"/>
</dbReference>
<dbReference type="GO" id="GO:0005737">
    <property type="term" value="C:cytoplasm"/>
    <property type="evidence" value="ECO:0007669"/>
    <property type="project" value="UniProtKB-SubCell"/>
</dbReference>
<dbReference type="EC" id="6.3.5.3" evidence="11"/>
<feature type="active site" evidence="11">
    <location>
        <position position="54"/>
    </location>
</feature>
<feature type="binding site" evidence="11">
    <location>
        <position position="122"/>
    </location>
    <ligand>
        <name>Mg(2+)</name>
        <dbReference type="ChEBI" id="CHEBI:18420"/>
        <label>2</label>
    </ligand>
</feature>
<organism evidence="15 16">
    <name type="scientific">Weizmannia acidilactici</name>
    <dbReference type="NCBI Taxonomy" id="2607726"/>
    <lineage>
        <taxon>Bacteria</taxon>
        <taxon>Bacillati</taxon>
        <taxon>Bacillota</taxon>
        <taxon>Bacilli</taxon>
        <taxon>Bacillales</taxon>
        <taxon>Bacillaceae</taxon>
        <taxon>Heyndrickxia</taxon>
    </lineage>
</organism>
<dbReference type="Proteomes" id="UP000391919">
    <property type="component" value="Unassembled WGS sequence"/>
</dbReference>
<sequence length="749" mass="81034">MPLLLEPSPAEIKSQKIYREIGLTDEEFALVENILGRTPNYTEIGLFAVMWSEHCSYKNSKPVLKKFPTKGERVLQGPGEGAGIIDIGDGLAVVFKIESHNHPSAIEPYQGAATGVGGIIRDVFSMGARPIALLNSLRFGELDSPRVKHLFKEVVAGIAGYGNCIGIPTVGGEVAFDPCYDGNPLVNAMCVGLIAHKDIQKGQARGIGNTVMYVGAKTGRDGIHGATFASEQLSEASDEKRPAVQVGDPFMEKLLLEACLELVHNDALVGIQDMGAAGLISSSSEMASKAGVGLVMNLDHVPQRETGMTPYEMMLSESQERMLIVVKKGREEEIIRLFQKYGLDAVAVGTVTDDKMLKLYHHGDLVAEVPVDALVEDAPLYHKPPKEPAYFSAYQAMNPAIPDVGDLQETFFRLLKQPTIASKEWVYEQYDYQVRTNTVVAPGSDAAVVRIRGTRKALAMTTDCNARYVYLDPETGGKIAVAEAARNIICSGAQPLGITDCLNFGAPEKPEIFWQLEKAADGMSEACRELETPVIGGNVSLYNETLQKTEGKEASVQAVYPTPVVGMVGLIEDIGHITTQTFKQFGDLIYLIGEAKPEFGGSELQKFVDGVIFGKPPAIDLATEARRQHQLLVAIQSGLVQSAHDLSEGGFATALAECLFGTEGLGAETTLKGNPVVALFSETQSRFIVSVKKEHQQAFERLLEDAVCIGKVTDDEKITIKGENGETWIQAGRQDCENAWKGALACLLK</sequence>
<keyword evidence="1 11" id="KW-0963">Cytoplasm</keyword>
<dbReference type="Gene3D" id="3.90.650.10">
    <property type="entry name" value="PurM-like C-terminal domain"/>
    <property type="match status" value="2"/>
</dbReference>
<dbReference type="PANTHER" id="PTHR43555">
    <property type="entry name" value="PHOSPHORIBOSYLFORMYLGLYCINAMIDINE SYNTHASE SUBUNIT PURL"/>
    <property type="match status" value="1"/>
</dbReference>
<keyword evidence="4 11" id="KW-0547">Nucleotide-binding</keyword>
<comment type="caution">
    <text evidence="15">The sequence shown here is derived from an EMBL/GenBank/DDBJ whole genome shotgun (WGS) entry which is preliminary data.</text>
</comment>
<feature type="domain" description="PurM-like C-terminal" evidence="13">
    <location>
        <begin position="586"/>
        <end position="721"/>
    </location>
</feature>
<evidence type="ECO:0000256" key="9">
    <source>
        <dbReference type="ARBA" id="ARBA00059671"/>
    </source>
</evidence>
<feature type="domain" description="PurM-like N-terminal" evidence="12">
    <location>
        <begin position="79"/>
        <end position="194"/>
    </location>
</feature>
<feature type="binding site" evidence="11">
    <location>
        <position position="273"/>
    </location>
    <ligand>
        <name>Mg(2+)</name>
        <dbReference type="ChEBI" id="CHEBI:18420"/>
        <label>2</label>
    </ligand>
</feature>
<feature type="binding site" evidence="11">
    <location>
        <position position="98"/>
    </location>
    <ligand>
        <name>Mg(2+)</name>
        <dbReference type="ChEBI" id="CHEBI:18420"/>
        <label>1</label>
    </ligand>
</feature>
<dbReference type="PIRSF" id="PIRSF001587">
    <property type="entry name" value="FGAM_synthase_II"/>
    <property type="match status" value="1"/>
</dbReference>
<comment type="subcellular location">
    <subcellularLocation>
        <location evidence="11">Cytoplasm</location>
    </subcellularLocation>
</comment>
<dbReference type="InterPro" id="IPR010918">
    <property type="entry name" value="PurM-like_C_dom"/>
</dbReference>
<evidence type="ECO:0000259" key="13">
    <source>
        <dbReference type="Pfam" id="PF02769"/>
    </source>
</evidence>
<keyword evidence="2 11" id="KW-0436">Ligase</keyword>
<evidence type="ECO:0000256" key="6">
    <source>
        <dbReference type="ARBA" id="ARBA00022840"/>
    </source>
</evidence>
<dbReference type="Pfam" id="PF00586">
    <property type="entry name" value="AIRS"/>
    <property type="match status" value="2"/>
</dbReference>
<dbReference type="AlphaFoldDB" id="A0A5J4JHE8"/>
<dbReference type="CDD" id="cd02203">
    <property type="entry name" value="PurL_repeat1"/>
    <property type="match status" value="1"/>
</dbReference>
<feature type="domain" description="PurM-like N-terminal" evidence="12">
    <location>
        <begin position="443"/>
        <end position="570"/>
    </location>
</feature>
<reference evidence="15 16" key="1">
    <citation type="submission" date="2019-09" db="EMBL/GenBank/DDBJ databases">
        <title>Draft genome sequence of Bacillus sp. JC-7.</title>
        <authorList>
            <person name="Tanaka N."/>
            <person name="Shiwa Y."/>
            <person name="Fujita N."/>
            <person name="Tanasupawat S."/>
        </authorList>
    </citation>
    <scope>NUCLEOTIDE SEQUENCE [LARGE SCALE GENOMIC DNA]</scope>
    <source>
        <strain evidence="15 16">JC-7</strain>
    </source>
</reference>
<feature type="domain" description="PurM-like C-terminal" evidence="13">
    <location>
        <begin position="207"/>
        <end position="360"/>
    </location>
</feature>
<evidence type="ECO:0000313" key="16">
    <source>
        <dbReference type="Proteomes" id="UP000391919"/>
    </source>
</evidence>
<dbReference type="PANTHER" id="PTHR43555:SF1">
    <property type="entry name" value="PHOSPHORIBOSYLFORMYLGLYCINAMIDINE SYNTHASE SUBUNIT PURL"/>
    <property type="match status" value="1"/>
</dbReference>
<dbReference type="InterPro" id="IPR010074">
    <property type="entry name" value="PRibForGlyAmidine_synth_PurL"/>
</dbReference>
<dbReference type="SUPFAM" id="SSF55326">
    <property type="entry name" value="PurM N-terminal domain-like"/>
    <property type="match status" value="2"/>
</dbReference>
<evidence type="ECO:0000313" key="15">
    <source>
        <dbReference type="EMBL" id="GER70709.1"/>
    </source>
</evidence>
<comment type="caution">
    <text evidence="11">Lacks conserved residue(s) required for the propagation of feature annotation.</text>
</comment>
<keyword evidence="7 11" id="KW-0460">Magnesium</keyword>